<comment type="similarity">
    <text evidence="1">Belongs to the CDV3 family.</text>
</comment>
<sequence length="311" mass="34394">MADLDDFFAKKDRKKSKSVKKFATADELAKKLEDTKKSDVRPKKERPAQEGDEPGRAGEEEEWKEYEEPVKDYTGLKIQVLQGNVAPESRDSAAEDSAPDSGKVKGPWNKPGLLLQVVTNEEGHLVCSNHTSEFLENKHFQILETISFSIFFKVEVEQPPPPPPVEEKPKEVKANIYVPPAPRNREVEPMMRRNQAIFYGIKIVNLLILFGWNDSLHCHELWPRHGPLYFDIIMVLQDVSSKVVGVALQKHAPDIHNDDYFPVLGASAKRGGAGGWSTAGAGAGGGTGAQRTGARAPLALGNRFTSLQDDS</sequence>
<feature type="region of interest" description="Disordered" evidence="2">
    <location>
        <begin position="279"/>
        <end position="311"/>
    </location>
</feature>
<organism evidence="3 4">
    <name type="scientific">Papilio xuthus</name>
    <name type="common">Asian swallowtail butterfly</name>
    <dbReference type="NCBI Taxonomy" id="66420"/>
    <lineage>
        <taxon>Eukaryota</taxon>
        <taxon>Metazoa</taxon>
        <taxon>Ecdysozoa</taxon>
        <taxon>Arthropoda</taxon>
        <taxon>Hexapoda</taxon>
        <taxon>Insecta</taxon>
        <taxon>Pterygota</taxon>
        <taxon>Neoptera</taxon>
        <taxon>Endopterygota</taxon>
        <taxon>Lepidoptera</taxon>
        <taxon>Glossata</taxon>
        <taxon>Ditrysia</taxon>
        <taxon>Papilionoidea</taxon>
        <taxon>Papilionidae</taxon>
        <taxon>Papilioninae</taxon>
        <taxon>Papilio</taxon>
    </lineage>
</organism>
<evidence type="ECO:0000256" key="2">
    <source>
        <dbReference type="SAM" id="MobiDB-lite"/>
    </source>
</evidence>
<dbReference type="PANTHER" id="PTHR16284">
    <property type="entry name" value="PROTEIN CDV3 HOMOLOG"/>
    <property type="match status" value="1"/>
</dbReference>
<gene>
    <name evidence="3" type="ORF">RR46_12553</name>
</gene>
<accession>A0A194PU70</accession>
<evidence type="ECO:0000313" key="4">
    <source>
        <dbReference type="Proteomes" id="UP000053268"/>
    </source>
</evidence>
<dbReference type="Proteomes" id="UP000053268">
    <property type="component" value="Unassembled WGS sequence"/>
</dbReference>
<dbReference type="STRING" id="66420.A0A194PU70"/>
<evidence type="ECO:0000256" key="1">
    <source>
        <dbReference type="ARBA" id="ARBA00006062"/>
    </source>
</evidence>
<feature type="compositionally biased region" description="Basic and acidic residues" evidence="2">
    <location>
        <begin position="25"/>
        <end position="58"/>
    </location>
</feature>
<feature type="region of interest" description="Disordered" evidence="2">
    <location>
        <begin position="84"/>
        <end position="106"/>
    </location>
</feature>
<keyword evidence="4" id="KW-1185">Reference proteome</keyword>
<name>A0A194PU70_PAPXU</name>
<evidence type="ECO:0008006" key="5">
    <source>
        <dbReference type="Google" id="ProtNLM"/>
    </source>
</evidence>
<dbReference type="AlphaFoldDB" id="A0A194PU70"/>
<feature type="compositionally biased region" description="Gly residues" evidence="2">
    <location>
        <begin position="279"/>
        <end position="288"/>
    </location>
</feature>
<reference evidence="3 4" key="1">
    <citation type="journal article" date="2015" name="Nat. Commun.">
        <title>Outbred genome sequencing and CRISPR/Cas9 gene editing in butterflies.</title>
        <authorList>
            <person name="Li X."/>
            <person name="Fan D."/>
            <person name="Zhang W."/>
            <person name="Liu G."/>
            <person name="Zhang L."/>
            <person name="Zhao L."/>
            <person name="Fang X."/>
            <person name="Chen L."/>
            <person name="Dong Y."/>
            <person name="Chen Y."/>
            <person name="Ding Y."/>
            <person name="Zhao R."/>
            <person name="Feng M."/>
            <person name="Zhu Y."/>
            <person name="Feng Y."/>
            <person name="Jiang X."/>
            <person name="Zhu D."/>
            <person name="Xiang H."/>
            <person name="Feng X."/>
            <person name="Li S."/>
            <person name="Wang J."/>
            <person name="Zhang G."/>
            <person name="Kronforst M.R."/>
            <person name="Wang W."/>
        </authorList>
    </citation>
    <scope>NUCLEOTIDE SEQUENCE [LARGE SCALE GENOMIC DNA]</scope>
    <source>
        <strain evidence="3">Ya'a_city_454_Px</strain>
        <tissue evidence="3">Whole body</tissue>
    </source>
</reference>
<dbReference type="EMBL" id="KQ459593">
    <property type="protein sequence ID" value="KPI96523.1"/>
    <property type="molecule type" value="Genomic_DNA"/>
</dbReference>
<proteinExistence type="inferred from homology"/>
<dbReference type="InterPro" id="IPR026806">
    <property type="entry name" value="CDV3"/>
</dbReference>
<feature type="compositionally biased region" description="Basic residues" evidence="2">
    <location>
        <begin position="11"/>
        <end position="20"/>
    </location>
</feature>
<dbReference type="PANTHER" id="PTHR16284:SF13">
    <property type="entry name" value="PROTEIN CDV3 HOMOLOG"/>
    <property type="match status" value="1"/>
</dbReference>
<feature type="region of interest" description="Disordered" evidence="2">
    <location>
        <begin position="25"/>
        <end position="68"/>
    </location>
</feature>
<evidence type="ECO:0000313" key="3">
    <source>
        <dbReference type="EMBL" id="KPI96523.1"/>
    </source>
</evidence>
<protein>
    <recommendedName>
        <fullName evidence="5">Protein CDV3-like</fullName>
    </recommendedName>
</protein>
<feature type="region of interest" description="Disordered" evidence="2">
    <location>
        <begin position="1"/>
        <end position="20"/>
    </location>
</feature>
<dbReference type="Pfam" id="PF15359">
    <property type="entry name" value="CDV3"/>
    <property type="match status" value="1"/>
</dbReference>
<dbReference type="GO" id="GO:0005737">
    <property type="term" value="C:cytoplasm"/>
    <property type="evidence" value="ECO:0007669"/>
    <property type="project" value="TreeGrafter"/>
</dbReference>